<name>A0A5C8PUX5_9HYPH</name>
<dbReference type="InterPro" id="IPR025997">
    <property type="entry name" value="SBP_2_dom"/>
</dbReference>
<evidence type="ECO:0000313" key="3">
    <source>
        <dbReference type="Proteomes" id="UP000321638"/>
    </source>
</evidence>
<evidence type="ECO:0000313" key="2">
    <source>
        <dbReference type="EMBL" id="TXL82152.1"/>
    </source>
</evidence>
<feature type="domain" description="Periplasmic binding protein" evidence="1">
    <location>
        <begin position="67"/>
        <end position="319"/>
    </location>
</feature>
<dbReference type="AlphaFoldDB" id="A0A5C8PUX5"/>
<dbReference type="SUPFAM" id="SSF53822">
    <property type="entry name" value="Periplasmic binding protein-like I"/>
    <property type="match status" value="1"/>
</dbReference>
<dbReference type="Gene3D" id="3.40.50.2300">
    <property type="match status" value="2"/>
</dbReference>
<dbReference type="EMBL" id="VDUZ01000001">
    <property type="protein sequence ID" value="TXL82152.1"/>
    <property type="molecule type" value="Genomic_DNA"/>
</dbReference>
<comment type="caution">
    <text evidence="2">The sequence shown here is derived from an EMBL/GenBank/DDBJ whole genome shotgun (WGS) entry which is preliminary data.</text>
</comment>
<proteinExistence type="predicted"/>
<protein>
    <submittedName>
        <fullName evidence="2">Sugar ABC transporter substrate-binding protein</fullName>
    </submittedName>
</protein>
<reference evidence="2 3" key="1">
    <citation type="submission" date="2019-06" db="EMBL/GenBank/DDBJ databases">
        <title>New taxonomy in bacterial strain CC-CFT640, isolated from vineyard.</title>
        <authorList>
            <person name="Lin S.-Y."/>
            <person name="Tsai C.-F."/>
            <person name="Young C.-C."/>
        </authorList>
    </citation>
    <scope>NUCLEOTIDE SEQUENCE [LARGE SCALE GENOMIC DNA]</scope>
    <source>
        <strain evidence="2 3">CC-CFT640</strain>
    </source>
</reference>
<organism evidence="2 3">
    <name type="scientific">Vineibacter terrae</name>
    <dbReference type="NCBI Taxonomy" id="2586908"/>
    <lineage>
        <taxon>Bacteria</taxon>
        <taxon>Pseudomonadati</taxon>
        <taxon>Pseudomonadota</taxon>
        <taxon>Alphaproteobacteria</taxon>
        <taxon>Hyphomicrobiales</taxon>
        <taxon>Vineibacter</taxon>
    </lineage>
</organism>
<dbReference type="Pfam" id="PF13407">
    <property type="entry name" value="Peripla_BP_4"/>
    <property type="match status" value="1"/>
</dbReference>
<gene>
    <name evidence="2" type="ORF">FHP25_00160</name>
</gene>
<dbReference type="Proteomes" id="UP000321638">
    <property type="component" value="Unassembled WGS sequence"/>
</dbReference>
<sequence>MTARPWFTRPAPSAGRRMFVATTLASIGAAIVPAAAAQDRRPVVVLANLTEEPGVRIEGLGFTGADVRSSFQLAARRYPIDLRPLDNGHDKAKALANAEAAIRDKAALYIGYFDDPATNAEIARRLKGAGIPVIAIGQAIGDAPIYGPDNTGAGRIAGEALGRFAATMWSGLPAAYAIVGPVSDPAERIRERIAGILAGLNQAGVTTSVARLDTGGNPQQTEAVLGRFLSGQGGRKILLATLDDATALSTKAALEAAGRLNDAAIVSLGCDRSMHGGMNDKKEIDPANRGSVLIGSVGFYLDRYGYDVLPMAMKLLRGEALPPRTATTHRLITSANIFMEYPPADMN</sequence>
<keyword evidence="3" id="KW-1185">Reference proteome</keyword>
<dbReference type="OrthoDB" id="9800520at2"/>
<accession>A0A5C8PUX5</accession>
<dbReference type="InterPro" id="IPR028082">
    <property type="entry name" value="Peripla_BP_I"/>
</dbReference>
<evidence type="ECO:0000259" key="1">
    <source>
        <dbReference type="Pfam" id="PF13407"/>
    </source>
</evidence>